<keyword evidence="4" id="KW-1185">Reference proteome</keyword>
<dbReference type="AlphaFoldDB" id="A0A1I2MM53"/>
<dbReference type="OrthoDB" id="7816697at2"/>
<dbReference type="PANTHER" id="PTHR43244:SF1">
    <property type="entry name" value="5,10-METHYLENETETRAHYDROMETHANOPTERIN REDUCTASE"/>
    <property type="match status" value="1"/>
</dbReference>
<keyword evidence="1" id="KW-0560">Oxidoreductase</keyword>
<sequence length="357" mass="38900">MDFVIGTCAKIDQIGMVKQAEDLGVSHFGAGEGPLLFSDPYQFLAIASQQTSTIQLGTMVTNPLTRIAPVTANSIATLNALAPGRTFLGIGTANNALRSMGHRTARIKELTDSLEVSRGLLNGERVVHDWLGEQREIEFLDPDAGWYNIKDRVPIWVAAGGPKGLHEAARYADAIVYCLGPNPEMIGLVRRELDKAVADAGRPAGSVKLVAVTWFYELRNGETWEDGISKGFGSGPISSCLTNIGFMNQHVDELGGDIVNATNEAAMAYLGDPNAVDRPHYLDVWKQYLRGLDPKHLPLITKELVDYWCLYGSPDELLEKAQLITESGADMVQVFLSNPYTAERDINDIGKSILARA</sequence>
<proteinExistence type="predicted"/>
<evidence type="ECO:0000313" key="4">
    <source>
        <dbReference type="Proteomes" id="UP000198589"/>
    </source>
</evidence>
<evidence type="ECO:0000313" key="3">
    <source>
        <dbReference type="EMBL" id="SFF90597.1"/>
    </source>
</evidence>
<evidence type="ECO:0000259" key="2">
    <source>
        <dbReference type="Pfam" id="PF00296"/>
    </source>
</evidence>
<dbReference type="RefSeq" id="WP_092203826.1">
    <property type="nucleotide sequence ID" value="NZ_FOND01000032.1"/>
</dbReference>
<dbReference type="SUPFAM" id="SSF51679">
    <property type="entry name" value="Bacterial luciferase-like"/>
    <property type="match status" value="1"/>
</dbReference>
<reference evidence="4" key="1">
    <citation type="submission" date="2016-10" db="EMBL/GenBank/DDBJ databases">
        <authorList>
            <person name="Varghese N."/>
            <person name="Submissions S."/>
        </authorList>
    </citation>
    <scope>NUCLEOTIDE SEQUENCE [LARGE SCALE GENOMIC DNA]</scope>
    <source>
        <strain evidence="4">DSM 46838</strain>
    </source>
</reference>
<dbReference type="CDD" id="cd01097">
    <property type="entry name" value="Tetrahydromethanopterin_reductase"/>
    <property type="match status" value="1"/>
</dbReference>
<name>A0A1I2MM53_9ACTN</name>
<protein>
    <submittedName>
        <fullName evidence="3">Flavin-dependent oxidoreductase, luciferase family (Includes alkanesulfonate monooxygenase SsuD and methylene tetrahydromethanopterin reductase)</fullName>
    </submittedName>
</protein>
<dbReference type="Proteomes" id="UP000198589">
    <property type="component" value="Unassembled WGS sequence"/>
</dbReference>
<feature type="domain" description="Luciferase-like" evidence="2">
    <location>
        <begin position="14"/>
        <end position="330"/>
    </location>
</feature>
<dbReference type="EMBL" id="FOND01000032">
    <property type="protein sequence ID" value="SFF90597.1"/>
    <property type="molecule type" value="Genomic_DNA"/>
</dbReference>
<evidence type="ECO:0000256" key="1">
    <source>
        <dbReference type="ARBA" id="ARBA00023002"/>
    </source>
</evidence>
<dbReference type="InterPro" id="IPR050564">
    <property type="entry name" value="F420-G6PD/mer"/>
</dbReference>
<dbReference type="GO" id="GO:0016705">
    <property type="term" value="F:oxidoreductase activity, acting on paired donors, with incorporation or reduction of molecular oxygen"/>
    <property type="evidence" value="ECO:0007669"/>
    <property type="project" value="InterPro"/>
</dbReference>
<dbReference type="Gene3D" id="3.20.20.30">
    <property type="entry name" value="Luciferase-like domain"/>
    <property type="match status" value="1"/>
</dbReference>
<gene>
    <name evidence="3" type="ORF">SAMN05216574_13211</name>
</gene>
<keyword evidence="3" id="KW-0503">Monooxygenase</keyword>
<accession>A0A1I2MM53</accession>
<dbReference type="GO" id="GO:0004497">
    <property type="term" value="F:monooxygenase activity"/>
    <property type="evidence" value="ECO:0007669"/>
    <property type="project" value="UniProtKB-KW"/>
</dbReference>
<organism evidence="3 4">
    <name type="scientific">Blastococcus tunisiensis</name>
    <dbReference type="NCBI Taxonomy" id="1798228"/>
    <lineage>
        <taxon>Bacteria</taxon>
        <taxon>Bacillati</taxon>
        <taxon>Actinomycetota</taxon>
        <taxon>Actinomycetes</taxon>
        <taxon>Geodermatophilales</taxon>
        <taxon>Geodermatophilaceae</taxon>
        <taxon>Blastococcus</taxon>
    </lineage>
</organism>
<dbReference type="PANTHER" id="PTHR43244">
    <property type="match status" value="1"/>
</dbReference>
<dbReference type="InterPro" id="IPR011251">
    <property type="entry name" value="Luciferase-like_dom"/>
</dbReference>
<dbReference type="Pfam" id="PF00296">
    <property type="entry name" value="Bac_luciferase"/>
    <property type="match status" value="1"/>
</dbReference>
<dbReference type="STRING" id="1798228.SAMN05216574_13211"/>
<dbReference type="InterPro" id="IPR036661">
    <property type="entry name" value="Luciferase-like_sf"/>
</dbReference>